<evidence type="ECO:0000256" key="6">
    <source>
        <dbReference type="ARBA" id="ARBA00022475"/>
    </source>
</evidence>
<gene>
    <name evidence="17" type="primary">tonB3</name>
    <name evidence="17" type="ORF">NME_2351</name>
</gene>
<comment type="function">
    <text evidence="14">Interacts with outer membrane receptor proteins that carry out high-affinity binding and energy dependent uptake into the periplasmic space of specific substrates. It could act to transduce energy from the cytoplasmic membrane to specific energy-requiring processes in the outer membrane, resulting in the release into the periplasm of ligands bound by these outer membrane proteins. Required for heme utilization and virulence.</text>
</comment>
<feature type="compositionally biased region" description="Basic and acidic residues" evidence="15">
    <location>
        <begin position="14"/>
        <end position="27"/>
    </location>
</feature>
<comment type="subcellular location">
    <subcellularLocation>
        <location evidence="1">Cell inner membrane</location>
        <topology evidence="1">Single-pass membrane protein</topology>
        <orientation evidence="1">Periplasmic side</orientation>
    </subcellularLocation>
</comment>
<evidence type="ECO:0000256" key="15">
    <source>
        <dbReference type="SAM" id="MobiDB-lite"/>
    </source>
</evidence>
<keyword evidence="10" id="KW-0735">Signal-anchor</keyword>
<keyword evidence="13" id="KW-0472">Membrane</keyword>
<dbReference type="PANTHER" id="PTHR33446:SF2">
    <property type="entry name" value="PROTEIN TONB"/>
    <property type="match status" value="1"/>
</dbReference>
<dbReference type="SUPFAM" id="SSF74653">
    <property type="entry name" value="TolA/TonB C-terminal domain"/>
    <property type="match status" value="1"/>
</dbReference>
<evidence type="ECO:0000256" key="1">
    <source>
        <dbReference type="ARBA" id="ARBA00004383"/>
    </source>
</evidence>
<feature type="compositionally biased region" description="Gly residues" evidence="15">
    <location>
        <begin position="28"/>
        <end position="38"/>
    </location>
</feature>
<comment type="subunit">
    <text evidence="3">The accessory proteins ExbB and ExbD seem to form a complex with TonB.</text>
</comment>
<dbReference type="PROSITE" id="PS52015">
    <property type="entry name" value="TONB_CTD"/>
    <property type="match status" value="1"/>
</dbReference>
<dbReference type="EMBL" id="AM889137">
    <property type="protein sequence ID" value="CBA09640.1"/>
    <property type="molecule type" value="Genomic_DNA"/>
</dbReference>
<keyword evidence="7" id="KW-0997">Cell inner membrane</keyword>
<dbReference type="GO" id="GO:0015031">
    <property type="term" value="P:protein transport"/>
    <property type="evidence" value="ECO:0007669"/>
    <property type="project" value="UniProtKB-KW"/>
</dbReference>
<sequence length="134" mass="14064">MLLPKQTASRVMGKIREPVPKETEPGRGEGSGKGSGGVKGEHGEGAGSSKGNPLRANGSIPRPAYPTLSMENDEQGTVVLSVLVSPGGHVESVKIVKSSGFSRLDNAARKAAQNGHFQANAWTEFKVPVKFELN</sequence>
<dbReference type="GO" id="GO:0055085">
    <property type="term" value="P:transmembrane transport"/>
    <property type="evidence" value="ECO:0007669"/>
    <property type="project" value="InterPro"/>
</dbReference>
<evidence type="ECO:0000256" key="10">
    <source>
        <dbReference type="ARBA" id="ARBA00022968"/>
    </source>
</evidence>
<dbReference type="InterPro" id="IPR037682">
    <property type="entry name" value="TonB_C"/>
</dbReference>
<evidence type="ECO:0000256" key="13">
    <source>
        <dbReference type="ARBA" id="ARBA00023136"/>
    </source>
</evidence>
<evidence type="ECO:0000259" key="16">
    <source>
        <dbReference type="PROSITE" id="PS52015"/>
    </source>
</evidence>
<proteinExistence type="inferred from homology"/>
<dbReference type="AlphaFoldDB" id="C6SGD1"/>
<name>C6SGD1_NEIME</name>
<feature type="domain" description="TonB C-terminal" evidence="16">
    <location>
        <begin position="50"/>
        <end position="134"/>
    </location>
</feature>
<evidence type="ECO:0000256" key="8">
    <source>
        <dbReference type="ARBA" id="ARBA00022692"/>
    </source>
</evidence>
<dbReference type="PANTHER" id="PTHR33446">
    <property type="entry name" value="PROTEIN TONB-RELATED"/>
    <property type="match status" value="1"/>
</dbReference>
<evidence type="ECO:0000256" key="11">
    <source>
        <dbReference type="ARBA" id="ARBA00022989"/>
    </source>
</evidence>
<dbReference type="NCBIfam" id="TIGR01352">
    <property type="entry name" value="tonB_Cterm"/>
    <property type="match status" value="1"/>
</dbReference>
<evidence type="ECO:0000256" key="7">
    <source>
        <dbReference type="ARBA" id="ARBA00022519"/>
    </source>
</evidence>
<keyword evidence="8" id="KW-0812">Transmembrane</keyword>
<evidence type="ECO:0000256" key="9">
    <source>
        <dbReference type="ARBA" id="ARBA00022927"/>
    </source>
</evidence>
<evidence type="ECO:0000256" key="4">
    <source>
        <dbReference type="ARBA" id="ARBA00022362"/>
    </source>
</evidence>
<evidence type="ECO:0000256" key="2">
    <source>
        <dbReference type="ARBA" id="ARBA00006555"/>
    </source>
</evidence>
<keyword evidence="5" id="KW-0813">Transport</keyword>
<reference evidence="17" key="1">
    <citation type="journal article" date="2008" name="Proc. Natl. Acad. Sci. U.S.A.">
        <title>Whole-genome comparison of disease and carriage strains provides insights into virulence evolution in Neisseria meningitidis.</title>
        <authorList>
            <person name="Schoen C."/>
            <person name="Blom J."/>
            <person name="Claus H."/>
            <person name="Schramm-Glueck A."/>
            <person name="Brandt P."/>
            <person name="Mueller T."/>
            <person name="Goesmann A."/>
            <person name="Joseph B."/>
            <person name="Konietzny S."/>
            <person name="Kurzai O."/>
            <person name="Schmitt C."/>
            <person name="Friedrich T."/>
            <person name="Linke B."/>
            <person name="Vogel U."/>
            <person name="Frosch M."/>
        </authorList>
    </citation>
    <scope>NUCLEOTIDE SEQUENCE</scope>
    <source>
        <strain evidence="17">Alpha153</strain>
    </source>
</reference>
<dbReference type="GO" id="GO:0098797">
    <property type="term" value="C:plasma membrane protein complex"/>
    <property type="evidence" value="ECO:0007669"/>
    <property type="project" value="TreeGrafter"/>
</dbReference>
<dbReference type="GO" id="GO:0031992">
    <property type="term" value="F:energy transducer activity"/>
    <property type="evidence" value="ECO:0007669"/>
    <property type="project" value="TreeGrafter"/>
</dbReference>
<evidence type="ECO:0000256" key="3">
    <source>
        <dbReference type="ARBA" id="ARBA00011471"/>
    </source>
</evidence>
<dbReference type="FunFam" id="3.30.1150.10:FF:000009">
    <property type="entry name" value="Protein TonB"/>
    <property type="match status" value="1"/>
</dbReference>
<dbReference type="Pfam" id="PF03544">
    <property type="entry name" value="TonB_C"/>
    <property type="match status" value="1"/>
</dbReference>
<dbReference type="Gene3D" id="3.30.1150.10">
    <property type="match status" value="1"/>
</dbReference>
<keyword evidence="9" id="KW-0653">Protein transport</keyword>
<keyword evidence="12" id="KW-0843">Virulence</keyword>
<keyword evidence="6" id="KW-1003">Cell membrane</keyword>
<keyword evidence="11" id="KW-1133">Transmembrane helix</keyword>
<dbReference type="InterPro" id="IPR051045">
    <property type="entry name" value="TonB-dependent_transducer"/>
</dbReference>
<dbReference type="InterPro" id="IPR006260">
    <property type="entry name" value="TonB/TolA_C"/>
</dbReference>
<evidence type="ECO:0000256" key="12">
    <source>
        <dbReference type="ARBA" id="ARBA00023026"/>
    </source>
</evidence>
<evidence type="ECO:0000256" key="5">
    <source>
        <dbReference type="ARBA" id="ARBA00022448"/>
    </source>
</evidence>
<comment type="similarity">
    <text evidence="2">Belongs to the TonB family.</text>
</comment>
<protein>
    <recommendedName>
        <fullName evidence="4">Protein TonB</fullName>
    </recommendedName>
</protein>
<feature type="region of interest" description="Disordered" evidence="15">
    <location>
        <begin position="1"/>
        <end position="69"/>
    </location>
</feature>
<evidence type="ECO:0000313" key="17">
    <source>
        <dbReference type="EMBL" id="CBA09640.1"/>
    </source>
</evidence>
<organism evidence="17">
    <name type="scientific">Neisseria meningitidis alpha153</name>
    <dbReference type="NCBI Taxonomy" id="663926"/>
    <lineage>
        <taxon>Bacteria</taxon>
        <taxon>Pseudomonadati</taxon>
        <taxon>Pseudomonadota</taxon>
        <taxon>Betaproteobacteria</taxon>
        <taxon>Neisseriales</taxon>
        <taxon>Neisseriaceae</taxon>
        <taxon>Neisseria</taxon>
    </lineage>
</organism>
<evidence type="ECO:0000256" key="14">
    <source>
        <dbReference type="ARBA" id="ARBA00058609"/>
    </source>
</evidence>
<accession>C6SGD1</accession>